<dbReference type="InterPro" id="IPR036866">
    <property type="entry name" value="RibonucZ/Hydroxyglut_hydro"/>
</dbReference>
<feature type="transmembrane region" description="Helical" evidence="6">
    <location>
        <begin position="290"/>
        <end position="312"/>
    </location>
</feature>
<dbReference type="PANTHER" id="PTHR30619:SF1">
    <property type="entry name" value="RECOMBINATION PROTEIN 2"/>
    <property type="match status" value="1"/>
</dbReference>
<keyword evidence="2" id="KW-1003">Cell membrane</keyword>
<feature type="transmembrane region" description="Helical" evidence="6">
    <location>
        <begin position="418"/>
        <end position="437"/>
    </location>
</feature>
<evidence type="ECO:0000256" key="5">
    <source>
        <dbReference type="ARBA" id="ARBA00023136"/>
    </source>
</evidence>
<dbReference type="RefSeq" id="WP_109235650.1">
    <property type="nucleotide sequence ID" value="NZ_BMXZ01000001.1"/>
</dbReference>
<feature type="transmembrane region" description="Helical" evidence="6">
    <location>
        <begin position="449"/>
        <end position="472"/>
    </location>
</feature>
<feature type="transmembrane region" description="Helical" evidence="6">
    <location>
        <begin position="95"/>
        <end position="114"/>
    </location>
</feature>
<feature type="transmembrane region" description="Helical" evidence="6">
    <location>
        <begin position="511"/>
        <end position="528"/>
    </location>
</feature>
<feature type="transmembrane region" description="Helical" evidence="6">
    <location>
        <begin position="568"/>
        <end position="589"/>
    </location>
</feature>
<dbReference type="InterPro" id="IPR004477">
    <property type="entry name" value="ComEC_N"/>
</dbReference>
<reference evidence="8 9" key="1">
    <citation type="journal article" date="2018" name="Genome Announc.">
        <title>Ignatzschineria cameli sp. nov., isolated from necrotic foot tissue of dromedaries (Camelus dromedarius) and associated maggots (Wohlfahrtia species) in Dubai.</title>
        <authorList>
            <person name="Tsang C.C."/>
            <person name="Tang J.Y."/>
            <person name="Fong J.Y."/>
            <person name="Kinne J."/>
            <person name="Lee H.H."/>
            <person name="Joseph M."/>
            <person name="Jose S."/>
            <person name="Schuster R.K."/>
            <person name="Tang Y."/>
            <person name="Sivakumar S."/>
            <person name="Chen J.H."/>
            <person name="Teng J.L."/>
            <person name="Lau S.K."/>
            <person name="Wernery U."/>
            <person name="Woo P.C."/>
        </authorList>
    </citation>
    <scope>NUCLEOTIDE SEQUENCE [LARGE SCALE GENOMIC DNA]</scope>
    <source>
        <strain evidence="8 9">KCTC 22643</strain>
    </source>
</reference>
<evidence type="ECO:0000256" key="4">
    <source>
        <dbReference type="ARBA" id="ARBA00022989"/>
    </source>
</evidence>
<feature type="transmembrane region" description="Helical" evidence="6">
    <location>
        <begin position="12"/>
        <end position="39"/>
    </location>
</feature>
<gene>
    <name evidence="8" type="ORF">DC082_02740</name>
</gene>
<dbReference type="AlphaFoldDB" id="A0A2U2AMN1"/>
<evidence type="ECO:0000313" key="8">
    <source>
        <dbReference type="EMBL" id="PWD84474.1"/>
    </source>
</evidence>
<dbReference type="Proteomes" id="UP000244948">
    <property type="component" value="Unassembled WGS sequence"/>
</dbReference>
<evidence type="ECO:0000256" key="1">
    <source>
        <dbReference type="ARBA" id="ARBA00004651"/>
    </source>
</evidence>
<keyword evidence="3 6" id="KW-0812">Transmembrane</keyword>
<comment type="subcellular location">
    <subcellularLocation>
        <location evidence="1">Cell membrane</location>
        <topology evidence="1">Multi-pass membrane protein</topology>
    </subcellularLocation>
</comment>
<name>A0A2U2AMN1_9GAMM</name>
<keyword evidence="4 6" id="KW-1133">Transmembrane helix</keyword>
<evidence type="ECO:0000313" key="9">
    <source>
        <dbReference type="Proteomes" id="UP000244948"/>
    </source>
</evidence>
<dbReference type="GO" id="GO:0005886">
    <property type="term" value="C:plasma membrane"/>
    <property type="evidence" value="ECO:0007669"/>
    <property type="project" value="UniProtKB-SubCell"/>
</dbReference>
<feature type="domain" description="ComEC/Rec2-related protein" evidence="7">
    <location>
        <begin position="266"/>
        <end position="529"/>
    </location>
</feature>
<dbReference type="Gene3D" id="3.60.15.10">
    <property type="entry name" value="Ribonuclease Z/Hydroxyacylglutathione hydrolase-like"/>
    <property type="match status" value="1"/>
</dbReference>
<dbReference type="SUPFAM" id="SSF56281">
    <property type="entry name" value="Metallo-hydrolase/oxidoreductase"/>
    <property type="match status" value="1"/>
</dbReference>
<evidence type="ECO:0000256" key="2">
    <source>
        <dbReference type="ARBA" id="ARBA00022475"/>
    </source>
</evidence>
<organism evidence="8 9">
    <name type="scientific">Ignatzschineria indica</name>
    <dbReference type="NCBI Taxonomy" id="472583"/>
    <lineage>
        <taxon>Bacteria</taxon>
        <taxon>Pseudomonadati</taxon>
        <taxon>Pseudomonadota</taxon>
        <taxon>Gammaproteobacteria</taxon>
        <taxon>Cardiobacteriales</taxon>
        <taxon>Ignatzschineriaceae</taxon>
        <taxon>Ignatzschineria</taxon>
    </lineage>
</organism>
<dbReference type="EMBL" id="QEWR01000002">
    <property type="protein sequence ID" value="PWD84474.1"/>
    <property type="molecule type" value="Genomic_DNA"/>
</dbReference>
<dbReference type="Pfam" id="PF03772">
    <property type="entry name" value="Competence"/>
    <property type="match status" value="1"/>
</dbReference>
<feature type="transmembrane region" description="Helical" evidence="6">
    <location>
        <begin position="376"/>
        <end position="398"/>
    </location>
</feature>
<dbReference type="InterPro" id="IPR052159">
    <property type="entry name" value="Competence_DNA_uptake"/>
</dbReference>
<keyword evidence="9" id="KW-1185">Reference proteome</keyword>
<evidence type="ECO:0000259" key="7">
    <source>
        <dbReference type="Pfam" id="PF03772"/>
    </source>
</evidence>
<proteinExistence type="predicted"/>
<protein>
    <recommendedName>
        <fullName evidence="7">ComEC/Rec2-related protein domain-containing protein</fullName>
    </recommendedName>
</protein>
<dbReference type="PANTHER" id="PTHR30619">
    <property type="entry name" value="DNA INTERNALIZATION/COMPETENCE PROTEIN COMEC/REC2"/>
    <property type="match status" value="1"/>
</dbReference>
<keyword evidence="5 6" id="KW-0472">Membrane</keyword>
<dbReference type="NCBIfam" id="TIGR00360">
    <property type="entry name" value="ComEC_N-term"/>
    <property type="match status" value="1"/>
</dbReference>
<evidence type="ECO:0000256" key="3">
    <source>
        <dbReference type="ARBA" id="ARBA00022692"/>
    </source>
</evidence>
<accession>A0A2U2AMN1</accession>
<feature type="transmembrane region" description="Helical" evidence="6">
    <location>
        <begin position="324"/>
        <end position="341"/>
    </location>
</feature>
<evidence type="ECO:0000256" key="6">
    <source>
        <dbReference type="SAM" id="Phobius"/>
    </source>
</evidence>
<comment type="caution">
    <text evidence="8">The sequence shown here is derived from an EMBL/GenBank/DDBJ whole genome shotgun (WGS) entry which is preliminary data.</text>
</comment>
<sequence>MVTLTFAFVLQALWLILSPYSLTITIIISLIALLFILIIRRALQYLPQLYNRILALKTDLPFKLSIPVIYLQAQIKQAALNGSTLFLQKEKSNQLLFFIIGLLFATPLYLSALIDYRTILESLPVEIEATYRVIYNNSPYSTTIEIVKAHNSEKNLQKNQEKQSRLLTALKGAQLRIYSLPPDIKNRLEVGALYRGDLGLRARFFRSMPGDQQRILRVLARKEIGYGKLISSPEKIEASPKIDLIRQKVADTMLKNYSNGAYMSALSVGKSEALTQHDWQILRETGTIHLVSISGLHLTLTAFYAFILFRILFALIGWRRPAPYKIAAVIAIGSAWGYALLAGMSLPTIRAAIMFSVAMLSLLIEKPIFTLNSVALALLIILSIWPLSILMPGFWLSFTAVTILTLTARVVSTTVKGVVLSQLIISLLLIPLTAAFFQEISLISPLINLFAIPWTSLMIMPSLLLGTLFLPFSQLLATPLLLFTNQSITVLRYAIEATASLPFAAVETTSITLEIALIATILALYWIAHIPKIQLRRNRENTFQWFLTDQRAGRKNQTSKQIRNRTRYLLIAYLLGGVLSMLCFSMILFDRPITDKPLNEISLTSHQEVEKSWGKERLYLYQLPVGEGLSFYLQLGDYQLLYDSGNRFGAFDAGRDVIVPFLKRRGINHLTHLILTQNNQQHIGGTRSLREAIPIKQIFAHRSIAPMIDQAQECQRLSYRSKTISIEPIKRIRSSCAYRILYQDQLLLYLLSDISQSEWRHITHVALPQDLQYTNISQLILLYPNQGRSRFNIDLNKTLNRIVKEILKEREENNLQSTILLSTKFPQKALRSIDNIEYYNGYLGAIEMTITPDSASQHTSQLDIQIKNYADSNRYWWAKYHLPH</sequence>